<feature type="domain" description="Glycosyl transferase family 51" evidence="29">
    <location>
        <begin position="72"/>
        <end position="248"/>
    </location>
</feature>
<keyword evidence="8" id="KW-1003">Cell membrane</keyword>
<dbReference type="InterPro" id="IPR001460">
    <property type="entry name" value="PCN-bd_Tpept"/>
</dbReference>
<keyword evidence="22" id="KW-0961">Cell wall biogenesis/degradation</keyword>
<comment type="caution">
    <text evidence="30">The sequence shown here is derived from an EMBL/GenBank/DDBJ whole genome shotgun (WGS) entry which is preliminary data.</text>
</comment>
<evidence type="ECO:0000256" key="26">
    <source>
        <dbReference type="ARBA" id="ARBA00060592"/>
    </source>
</evidence>
<evidence type="ECO:0000256" key="18">
    <source>
        <dbReference type="ARBA" id="ARBA00022989"/>
    </source>
</evidence>
<evidence type="ECO:0000256" key="2">
    <source>
        <dbReference type="ARBA" id="ARBA00004401"/>
    </source>
</evidence>
<keyword evidence="13" id="KW-0812">Transmembrane</keyword>
<dbReference type="AlphaFoldDB" id="A0A252F1E1"/>
<comment type="pathway">
    <text evidence="3">Cell wall biogenesis; peptidoglycan biosynthesis.</text>
</comment>
<keyword evidence="17" id="KW-0573">Peptidoglycan synthesis</keyword>
<sequence length="824" mass="91905">MANNRKKKSKAKRVGFVILTLFLIGLTTAAMCIGAFVLYLNIVILPEADLDISSLSMKFNSVIYYEDDNGQQQVLQKLASQENREWVDMEQIPENLANAFVAIEDQRFYEHKGVDWKRTFGAALNWVLPIGSGYGGSTITQQLVKNMTDDDDYSVKRKITEIMRALTLEKKINDKDTILELYMNIIYFGKNAYGVQTAAKTYFDKPVSELDLAECALIAGLTQNPAQYNPFKYPENAKERQQAVLFKMYEQGYITESEYNDAVAEEMVYREASSSSQSSGPYSYFTDMVITDVVNDLQEQLGYSESYARTLVTSGGLSIYATVDMDVQETLEDVYEDSSNFPSISEDGVRPESAMIVLDPTNGQIRGVVGGRGEKTDSLVLNRAAQSKRSPGSSIKPISTYAPAIDQGLITPYSVVTDMPVFNNSGTAWPRNENRRYDGQTTIMQGVADSTNTVAVQVLKMLTPQSAYNFLTEKLGFTTLENADIDYAPMALGGLTDGATVREMAQAYTALANYGNYSEAISYTKVVDANGETILSNEDNTPTQVFEHPESTPYYINDLLTNAVENGTGKLAKINGIDVAGKTGTTTDNKDRWFAGYTPYYVGVTWFGYDERYGLPSLSPNPAVAVWSEVMDRLHEDKEDKSFQEPAEGDFVEAEYCLDSGLEPVRACRGDVRGSRIETGWFYKDDVPEDTCNLHKWRYSSVSMLDLTRLFPLDVEVTDEYYCYEGTNDPIGEGQRVSSPNGHYVRKIVRPKTTTPTTTPDDTDDTTEEPTTDKPTTEEPTTEEPTTDEPTTEEPTTPTEQPSEPQVQNALEQLHAWWKQLIAS</sequence>
<dbReference type="GO" id="GO:0005886">
    <property type="term" value="C:plasma membrane"/>
    <property type="evidence" value="ECO:0007669"/>
    <property type="project" value="UniProtKB-SubCell"/>
</dbReference>
<dbReference type="Gene3D" id="3.40.710.10">
    <property type="entry name" value="DD-peptidase/beta-lactamase superfamily"/>
    <property type="match status" value="1"/>
</dbReference>
<dbReference type="InterPro" id="IPR023346">
    <property type="entry name" value="Lysozyme-like_dom_sf"/>
</dbReference>
<evidence type="ECO:0000256" key="3">
    <source>
        <dbReference type="ARBA" id="ARBA00004752"/>
    </source>
</evidence>
<evidence type="ECO:0000313" key="31">
    <source>
        <dbReference type="Proteomes" id="UP000194903"/>
    </source>
</evidence>
<evidence type="ECO:0000256" key="10">
    <source>
        <dbReference type="ARBA" id="ARBA00022670"/>
    </source>
</evidence>
<dbReference type="Pfam" id="PF00905">
    <property type="entry name" value="Transpeptidase"/>
    <property type="match status" value="1"/>
</dbReference>
<dbReference type="Gene3D" id="1.10.3810.10">
    <property type="entry name" value="Biosynthetic peptidoglycan transglycosylase-like"/>
    <property type="match status" value="1"/>
</dbReference>
<evidence type="ECO:0000256" key="5">
    <source>
        <dbReference type="ARBA" id="ARBA00007739"/>
    </source>
</evidence>
<comment type="similarity">
    <text evidence="4">In the C-terminal section; belongs to the transpeptidase family.</text>
</comment>
<protein>
    <recommendedName>
        <fullName evidence="7">Penicillin-binding protein 1A</fullName>
        <ecNumber evidence="24">2.4.99.28</ecNumber>
        <ecNumber evidence="6">3.4.16.4</ecNumber>
    </recommendedName>
</protein>
<keyword evidence="15" id="KW-0133">Cell shape</keyword>
<evidence type="ECO:0000256" key="21">
    <source>
        <dbReference type="ARBA" id="ARBA00023268"/>
    </source>
</evidence>
<dbReference type="GO" id="GO:0071555">
    <property type="term" value="P:cell wall organization"/>
    <property type="evidence" value="ECO:0007669"/>
    <property type="project" value="UniProtKB-KW"/>
</dbReference>
<evidence type="ECO:0000313" key="30">
    <source>
        <dbReference type="EMBL" id="OUM19635.1"/>
    </source>
</evidence>
<dbReference type="Pfam" id="PF00912">
    <property type="entry name" value="Transgly"/>
    <property type="match status" value="1"/>
</dbReference>
<dbReference type="GO" id="GO:0008360">
    <property type="term" value="P:regulation of cell shape"/>
    <property type="evidence" value="ECO:0007669"/>
    <property type="project" value="UniProtKB-KW"/>
</dbReference>
<keyword evidence="9" id="KW-0121">Carboxypeptidase</keyword>
<feature type="compositionally biased region" description="Acidic residues" evidence="27">
    <location>
        <begin position="780"/>
        <end position="792"/>
    </location>
</feature>
<feature type="domain" description="Penicillin-binding protein transpeptidase" evidence="28">
    <location>
        <begin position="355"/>
        <end position="600"/>
    </location>
</feature>
<keyword evidence="18" id="KW-1133">Transmembrane helix</keyword>
<dbReference type="InterPro" id="IPR012338">
    <property type="entry name" value="Beta-lactam/transpept-like"/>
</dbReference>
<dbReference type="EC" id="3.4.16.4" evidence="6"/>
<dbReference type="FunFam" id="1.10.3810.10:FF:000001">
    <property type="entry name" value="Penicillin-binding protein 1A"/>
    <property type="match status" value="1"/>
</dbReference>
<keyword evidence="16" id="KW-0735">Signal-anchor</keyword>
<comment type="subcellular location">
    <subcellularLocation>
        <location evidence="2">Cell membrane</location>
        <topology evidence="2">Single-pass type II membrane protein</topology>
    </subcellularLocation>
</comment>
<organism evidence="30 31">
    <name type="scientific">Butyricicoccus porcorum</name>
    <dbReference type="NCBI Taxonomy" id="1945634"/>
    <lineage>
        <taxon>Bacteria</taxon>
        <taxon>Bacillati</taxon>
        <taxon>Bacillota</taxon>
        <taxon>Clostridia</taxon>
        <taxon>Eubacteriales</taxon>
        <taxon>Butyricicoccaceae</taxon>
        <taxon>Butyricicoccus</taxon>
    </lineage>
</organism>
<evidence type="ECO:0000256" key="9">
    <source>
        <dbReference type="ARBA" id="ARBA00022645"/>
    </source>
</evidence>
<keyword evidence="19" id="KW-0472">Membrane</keyword>
<feature type="compositionally biased region" description="Polar residues" evidence="27">
    <location>
        <begin position="801"/>
        <end position="810"/>
    </location>
</feature>
<dbReference type="SUPFAM" id="SSF56601">
    <property type="entry name" value="beta-lactamase/transpeptidase-like"/>
    <property type="match status" value="1"/>
</dbReference>
<dbReference type="EC" id="2.4.99.28" evidence="24"/>
<evidence type="ECO:0000256" key="20">
    <source>
        <dbReference type="ARBA" id="ARBA00023251"/>
    </source>
</evidence>
<accession>A0A252F1E1</accession>
<reference evidence="30 31" key="1">
    <citation type="submission" date="2017-05" db="EMBL/GenBank/DDBJ databases">
        <title>Butyricicoccus porcorum sp. nov. a butyrate-producing bacterium from the swine intestinal tract.</title>
        <authorList>
            <person name="Trachsel J."/>
            <person name="Humphrey S."/>
            <person name="Allen H.K."/>
        </authorList>
    </citation>
    <scope>NUCLEOTIDE SEQUENCE [LARGE SCALE GENOMIC DNA]</scope>
    <source>
        <strain evidence="30">BB10</strain>
    </source>
</reference>
<evidence type="ECO:0000259" key="29">
    <source>
        <dbReference type="Pfam" id="PF00912"/>
    </source>
</evidence>
<dbReference type="GO" id="GO:0008658">
    <property type="term" value="F:penicillin binding"/>
    <property type="evidence" value="ECO:0007669"/>
    <property type="project" value="InterPro"/>
</dbReference>
<keyword evidence="31" id="KW-1185">Reference proteome</keyword>
<evidence type="ECO:0000256" key="27">
    <source>
        <dbReference type="SAM" id="MobiDB-lite"/>
    </source>
</evidence>
<dbReference type="NCBIfam" id="TIGR02074">
    <property type="entry name" value="PBP_1a_fam"/>
    <property type="match status" value="1"/>
</dbReference>
<dbReference type="InterPro" id="IPR050396">
    <property type="entry name" value="Glycosyltr_51/Transpeptidase"/>
</dbReference>
<evidence type="ECO:0000256" key="16">
    <source>
        <dbReference type="ARBA" id="ARBA00022968"/>
    </source>
</evidence>
<evidence type="ECO:0000256" key="17">
    <source>
        <dbReference type="ARBA" id="ARBA00022984"/>
    </source>
</evidence>
<evidence type="ECO:0000256" key="13">
    <source>
        <dbReference type="ARBA" id="ARBA00022692"/>
    </source>
</evidence>
<feature type="region of interest" description="Disordered" evidence="27">
    <location>
        <begin position="726"/>
        <end position="810"/>
    </location>
</feature>
<dbReference type="InterPro" id="IPR036950">
    <property type="entry name" value="PBP_transglycosylase"/>
</dbReference>
<dbReference type="GO" id="GO:0009002">
    <property type="term" value="F:serine-type D-Ala-D-Ala carboxypeptidase activity"/>
    <property type="evidence" value="ECO:0007669"/>
    <property type="project" value="UniProtKB-EC"/>
</dbReference>
<proteinExistence type="inferred from homology"/>
<dbReference type="GO" id="GO:0009252">
    <property type="term" value="P:peptidoglycan biosynthetic process"/>
    <property type="evidence" value="ECO:0007669"/>
    <property type="project" value="UniProtKB-UniPathway"/>
</dbReference>
<dbReference type="GO" id="GO:0006508">
    <property type="term" value="P:proteolysis"/>
    <property type="evidence" value="ECO:0007669"/>
    <property type="project" value="UniProtKB-KW"/>
</dbReference>
<dbReference type="PANTHER" id="PTHR32282:SF33">
    <property type="entry name" value="PEPTIDOGLYCAN GLYCOSYLTRANSFERASE"/>
    <property type="match status" value="1"/>
</dbReference>
<evidence type="ECO:0000256" key="11">
    <source>
        <dbReference type="ARBA" id="ARBA00022676"/>
    </source>
</evidence>
<dbReference type="RefSeq" id="WP_087021854.1">
    <property type="nucleotide sequence ID" value="NZ_NHOC01000011.1"/>
</dbReference>
<keyword evidence="10" id="KW-0645">Protease</keyword>
<evidence type="ECO:0000256" key="23">
    <source>
        <dbReference type="ARBA" id="ARBA00034000"/>
    </source>
</evidence>
<keyword evidence="14" id="KW-0378">Hydrolase</keyword>
<dbReference type="Proteomes" id="UP000194903">
    <property type="component" value="Unassembled WGS sequence"/>
</dbReference>
<keyword evidence="21" id="KW-0511">Multifunctional enzyme</keyword>
<feature type="compositionally biased region" description="Low complexity" evidence="27">
    <location>
        <begin position="751"/>
        <end position="760"/>
    </location>
</feature>
<evidence type="ECO:0000256" key="1">
    <source>
        <dbReference type="ARBA" id="ARBA00002624"/>
    </source>
</evidence>
<comment type="similarity">
    <text evidence="5">In the N-terminal section; belongs to the glycosyltransferase 51 family.</text>
</comment>
<dbReference type="OrthoDB" id="9766909at2"/>
<keyword evidence="12" id="KW-0808">Transferase</keyword>
<evidence type="ECO:0000256" key="6">
    <source>
        <dbReference type="ARBA" id="ARBA00012448"/>
    </source>
</evidence>
<evidence type="ECO:0000256" key="19">
    <source>
        <dbReference type="ARBA" id="ARBA00023136"/>
    </source>
</evidence>
<evidence type="ECO:0000256" key="14">
    <source>
        <dbReference type="ARBA" id="ARBA00022801"/>
    </source>
</evidence>
<dbReference type="EMBL" id="NHOC01000011">
    <property type="protein sequence ID" value="OUM19635.1"/>
    <property type="molecule type" value="Genomic_DNA"/>
</dbReference>
<dbReference type="GO" id="GO:0008955">
    <property type="term" value="F:peptidoglycan glycosyltransferase activity"/>
    <property type="evidence" value="ECO:0007669"/>
    <property type="project" value="UniProtKB-EC"/>
</dbReference>
<evidence type="ECO:0000256" key="12">
    <source>
        <dbReference type="ARBA" id="ARBA00022679"/>
    </source>
</evidence>
<dbReference type="UniPathway" id="UPA00219"/>
<evidence type="ECO:0000256" key="7">
    <source>
        <dbReference type="ARBA" id="ARBA00018638"/>
    </source>
</evidence>
<evidence type="ECO:0000256" key="22">
    <source>
        <dbReference type="ARBA" id="ARBA00023316"/>
    </source>
</evidence>
<keyword evidence="11" id="KW-0328">Glycosyltransferase</keyword>
<dbReference type="PANTHER" id="PTHR32282">
    <property type="entry name" value="BINDING PROTEIN TRANSPEPTIDASE, PUTATIVE-RELATED"/>
    <property type="match status" value="1"/>
</dbReference>
<dbReference type="GO" id="GO:0046677">
    <property type="term" value="P:response to antibiotic"/>
    <property type="evidence" value="ECO:0007669"/>
    <property type="project" value="UniProtKB-KW"/>
</dbReference>
<comment type="catalytic activity">
    <reaction evidence="25">
        <text>[GlcNAc-(1-&gt;4)-Mur2Ac(oyl-L-Ala-gamma-D-Glu-L-Lys-D-Ala-D-Ala)](n)-di-trans,octa-cis-undecaprenyl diphosphate + beta-D-GlcNAc-(1-&gt;4)-Mur2Ac(oyl-L-Ala-gamma-D-Glu-L-Lys-D-Ala-D-Ala)-di-trans,octa-cis-undecaprenyl diphosphate = [GlcNAc-(1-&gt;4)-Mur2Ac(oyl-L-Ala-gamma-D-Glu-L-Lys-D-Ala-D-Ala)](n+1)-di-trans,octa-cis-undecaprenyl diphosphate + di-trans,octa-cis-undecaprenyl diphosphate + H(+)</text>
        <dbReference type="Rhea" id="RHEA:23708"/>
        <dbReference type="Rhea" id="RHEA-COMP:9602"/>
        <dbReference type="Rhea" id="RHEA-COMP:9603"/>
        <dbReference type="ChEBI" id="CHEBI:15378"/>
        <dbReference type="ChEBI" id="CHEBI:58405"/>
        <dbReference type="ChEBI" id="CHEBI:60033"/>
        <dbReference type="ChEBI" id="CHEBI:78435"/>
        <dbReference type="EC" id="2.4.99.28"/>
    </reaction>
</comment>
<name>A0A252F1E1_9FIRM</name>
<evidence type="ECO:0000259" key="28">
    <source>
        <dbReference type="Pfam" id="PF00905"/>
    </source>
</evidence>
<evidence type="ECO:0000256" key="8">
    <source>
        <dbReference type="ARBA" id="ARBA00022475"/>
    </source>
</evidence>
<keyword evidence="20" id="KW-0046">Antibiotic resistance</keyword>
<dbReference type="SUPFAM" id="SSF53955">
    <property type="entry name" value="Lysozyme-like"/>
    <property type="match status" value="1"/>
</dbReference>
<evidence type="ECO:0000256" key="24">
    <source>
        <dbReference type="ARBA" id="ARBA00044770"/>
    </source>
</evidence>
<comment type="pathway">
    <text evidence="26">Glycan biosynthesis.</text>
</comment>
<comment type="catalytic activity">
    <reaction evidence="23">
        <text>Preferential cleavage: (Ac)2-L-Lys-D-Ala-|-D-Ala. Also transpeptidation of peptidyl-alanyl moieties that are N-acyl substituents of D-alanine.</text>
        <dbReference type="EC" id="3.4.16.4"/>
    </reaction>
</comment>
<gene>
    <name evidence="30" type="ORF">CBW42_11950</name>
</gene>
<evidence type="ECO:0000256" key="25">
    <source>
        <dbReference type="ARBA" id="ARBA00049902"/>
    </source>
</evidence>
<dbReference type="InterPro" id="IPR001264">
    <property type="entry name" value="Glyco_trans_51"/>
</dbReference>
<feature type="compositionally biased region" description="Acidic residues" evidence="27">
    <location>
        <begin position="761"/>
        <end position="770"/>
    </location>
</feature>
<comment type="function">
    <text evidence="1">Cell wall formation. Synthesis of cross-linked peptidoglycan from the lipid intermediates. The enzyme has a penicillin-insensitive transglycosylase N-terminal domain (formation of linear glycan strands) and a penicillin-sensitive transpeptidase C-terminal domain (cross-linking of the peptide subunits).</text>
</comment>
<evidence type="ECO:0000256" key="4">
    <source>
        <dbReference type="ARBA" id="ARBA00007090"/>
    </source>
</evidence>
<evidence type="ECO:0000256" key="15">
    <source>
        <dbReference type="ARBA" id="ARBA00022960"/>
    </source>
</evidence>